<evidence type="ECO:0000313" key="2">
    <source>
        <dbReference type="EMBL" id="QQM18260.1"/>
    </source>
</evidence>
<dbReference type="Proteomes" id="UP000595272">
    <property type="component" value="Segment"/>
</dbReference>
<keyword evidence="3" id="KW-1185">Reference proteome</keyword>
<proteinExistence type="predicted"/>
<evidence type="ECO:0000313" key="3">
    <source>
        <dbReference type="Proteomes" id="UP000595272"/>
    </source>
</evidence>
<sequence>MNGVHHDKLAPWEDQQIPVDPVLELKTRIANKQFEVRQRETELAQLRQELQEHNEKQFLEEYVALCNKYRARISASADREGYTDIFVEHLGEGMKMTTVSVLENEP</sequence>
<protein>
    <submittedName>
        <fullName evidence="2">Uncharacterized protein</fullName>
    </submittedName>
</protein>
<feature type="coiled-coil region" evidence="1">
    <location>
        <begin position="29"/>
        <end position="56"/>
    </location>
</feature>
<accession>A0A8B6Q8A5</accession>
<gene>
    <name evidence="2" type="ORF">CPT_Salva_097</name>
</gene>
<keyword evidence="1" id="KW-0175">Coiled coil</keyword>
<reference evidence="2 3" key="1">
    <citation type="submission" date="2020-12" db="EMBL/GenBank/DDBJ databases">
        <title>Complete genome sequence of Stenotrophomonas maltophilia phage Salva.</title>
        <authorList>
            <person name="Jefferson B."/>
            <person name="Yao G."/>
            <person name="Clark J."/>
            <person name="Le T."/>
            <person name="Young R."/>
            <person name="Gonzalez C."/>
            <person name="Liu M."/>
        </authorList>
    </citation>
    <scope>NUCLEOTIDE SEQUENCE [LARGE SCALE GENOMIC DNA]</scope>
</reference>
<evidence type="ECO:0000256" key="1">
    <source>
        <dbReference type="SAM" id="Coils"/>
    </source>
</evidence>
<name>A0A8B6Q8A5_9CAUD</name>
<organism evidence="2 3">
    <name type="scientific">Stenotrophomonas phage Salva</name>
    <dbReference type="NCBI Taxonomy" id="2801524"/>
    <lineage>
        <taxon>Viruses</taxon>
        <taxon>Duplodnaviria</taxon>
        <taxon>Heunggongvirae</taxon>
        <taxon>Uroviricota</taxon>
        <taxon>Caudoviricetes</taxon>
        <taxon>Beaumontvirinae</taxon>
        <taxon>Salvavirus</taxon>
        <taxon>Salvavirus salva</taxon>
    </lineage>
</organism>
<dbReference type="EMBL" id="MW393850">
    <property type="protein sequence ID" value="QQM18260.1"/>
    <property type="molecule type" value="Genomic_DNA"/>
</dbReference>